<keyword evidence="7" id="KW-1185">Reference proteome</keyword>
<accession>A0ABW7AI11</accession>
<comment type="subcellular location">
    <subcellularLocation>
        <location evidence="1">Cell envelope</location>
    </subcellularLocation>
</comment>
<dbReference type="PANTHER" id="PTHR46847:SF1">
    <property type="entry name" value="D-ALLOSE-BINDING PERIPLASMIC PROTEIN-RELATED"/>
    <property type="match status" value="1"/>
</dbReference>
<dbReference type="PROSITE" id="PS51257">
    <property type="entry name" value="PROKAR_LIPOPROTEIN"/>
    <property type="match status" value="1"/>
</dbReference>
<dbReference type="InterPro" id="IPR025997">
    <property type="entry name" value="SBP_2_dom"/>
</dbReference>
<gene>
    <name evidence="6" type="ORF">ACFLIM_27695</name>
</gene>
<evidence type="ECO:0000313" key="7">
    <source>
        <dbReference type="Proteomes" id="UP001603978"/>
    </source>
</evidence>
<dbReference type="Proteomes" id="UP001603978">
    <property type="component" value="Unassembled WGS sequence"/>
</dbReference>
<evidence type="ECO:0000313" key="6">
    <source>
        <dbReference type="EMBL" id="MFG1706983.1"/>
    </source>
</evidence>
<dbReference type="PANTHER" id="PTHR46847">
    <property type="entry name" value="D-ALLOSE-BINDING PERIPLASMIC PROTEIN-RELATED"/>
    <property type="match status" value="1"/>
</dbReference>
<feature type="chain" id="PRO_5046127127" evidence="4">
    <location>
        <begin position="27"/>
        <end position="389"/>
    </location>
</feature>
<name>A0ABW7AI11_9ACTN</name>
<sequence>MTTLSRLRRAVTLAVPIAMSALLATACTTADSTTPPNSSVAATTSDAAPGELAASGKVTKTVGPNGATGVPMSDLQLTADDIAKLKAGNYSAALLLQTTSDWSNAVTEGAKKRLAELGISLSATSNSNYSAADQANAVKTVLAKKPSAILTWPINPQELAPSLRQATAAGVKLAFISNLPTGFKHGSDYVGVVGDDLYGMGKVVADQLSEAIGGSGDIGFLYFNANAYVVNQRDAAFRTAIEQDHPNIKIVAKQGFSDPSQAFQMASAMLLQNPSIKAIYAPWAEPAAGVVQAIGSSRRNDVYVGTMDLSNTVALSLAQNGAVRGLVIDNPYGIGQAMATEIGMALLGKEVPAYVQVPAVPITRENLLQGYRDYYSATPPKQVVDAVAK</sequence>
<feature type="signal peptide" evidence="4">
    <location>
        <begin position="1"/>
        <end position="26"/>
    </location>
</feature>
<comment type="similarity">
    <text evidence="2">Belongs to the bacterial solute-binding protein 2 family.</text>
</comment>
<dbReference type="SUPFAM" id="SSF53822">
    <property type="entry name" value="Periplasmic binding protein-like I"/>
    <property type="match status" value="1"/>
</dbReference>
<proteinExistence type="inferred from homology"/>
<evidence type="ECO:0000256" key="4">
    <source>
        <dbReference type="SAM" id="SignalP"/>
    </source>
</evidence>
<keyword evidence="3 4" id="KW-0732">Signal</keyword>
<evidence type="ECO:0000256" key="3">
    <source>
        <dbReference type="ARBA" id="ARBA00022729"/>
    </source>
</evidence>
<protein>
    <submittedName>
        <fullName evidence="6">Substrate-binding domain-containing protein</fullName>
    </submittedName>
</protein>
<feature type="domain" description="Periplasmic binding protein" evidence="5">
    <location>
        <begin position="97"/>
        <end position="349"/>
    </location>
</feature>
<dbReference type="InterPro" id="IPR028082">
    <property type="entry name" value="Peripla_BP_I"/>
</dbReference>
<dbReference type="Pfam" id="PF13407">
    <property type="entry name" value="Peripla_BP_4"/>
    <property type="match status" value="1"/>
</dbReference>
<evidence type="ECO:0000256" key="2">
    <source>
        <dbReference type="ARBA" id="ARBA00007639"/>
    </source>
</evidence>
<evidence type="ECO:0000256" key="1">
    <source>
        <dbReference type="ARBA" id="ARBA00004196"/>
    </source>
</evidence>
<dbReference type="EMBL" id="JBICRM010000018">
    <property type="protein sequence ID" value="MFG1706983.1"/>
    <property type="molecule type" value="Genomic_DNA"/>
</dbReference>
<dbReference type="Gene3D" id="3.40.50.2300">
    <property type="match status" value="2"/>
</dbReference>
<reference evidence="6 7" key="1">
    <citation type="submission" date="2024-10" db="EMBL/GenBank/DDBJ databases">
        <authorList>
            <person name="Topkara A.R."/>
            <person name="Saygin H."/>
        </authorList>
    </citation>
    <scope>NUCLEOTIDE SEQUENCE [LARGE SCALE GENOMIC DNA]</scope>
    <source>
        <strain evidence="6 7">M3C6</strain>
    </source>
</reference>
<organism evidence="6 7">
    <name type="scientific">Nonomuraea marmarensis</name>
    <dbReference type="NCBI Taxonomy" id="3351344"/>
    <lineage>
        <taxon>Bacteria</taxon>
        <taxon>Bacillati</taxon>
        <taxon>Actinomycetota</taxon>
        <taxon>Actinomycetes</taxon>
        <taxon>Streptosporangiales</taxon>
        <taxon>Streptosporangiaceae</taxon>
        <taxon>Nonomuraea</taxon>
    </lineage>
</organism>
<dbReference type="RefSeq" id="WP_393170317.1">
    <property type="nucleotide sequence ID" value="NZ_JBICRM010000018.1"/>
</dbReference>
<comment type="caution">
    <text evidence="6">The sequence shown here is derived from an EMBL/GenBank/DDBJ whole genome shotgun (WGS) entry which is preliminary data.</text>
</comment>
<evidence type="ECO:0000259" key="5">
    <source>
        <dbReference type="Pfam" id="PF13407"/>
    </source>
</evidence>